<dbReference type="SUPFAM" id="SSF48452">
    <property type="entry name" value="TPR-like"/>
    <property type="match status" value="1"/>
</dbReference>
<dbReference type="STRING" id="1278073.MYSTI_02567"/>
<dbReference type="AlphaFoldDB" id="L7U710"/>
<evidence type="ECO:0008006" key="4">
    <source>
        <dbReference type="Google" id="ProtNLM"/>
    </source>
</evidence>
<keyword evidence="3" id="KW-1185">Reference proteome</keyword>
<dbReference type="RefSeq" id="WP_015348144.1">
    <property type="nucleotide sequence ID" value="NC_020126.1"/>
</dbReference>
<evidence type="ECO:0000313" key="2">
    <source>
        <dbReference type="EMBL" id="AGC43883.1"/>
    </source>
</evidence>
<dbReference type="Proteomes" id="UP000011131">
    <property type="component" value="Chromosome"/>
</dbReference>
<gene>
    <name evidence="2" type="ordered locus">MYSTI_02567</name>
</gene>
<feature type="coiled-coil region" evidence="1">
    <location>
        <begin position="451"/>
        <end position="485"/>
    </location>
</feature>
<evidence type="ECO:0000256" key="1">
    <source>
        <dbReference type="SAM" id="Coils"/>
    </source>
</evidence>
<reference evidence="2 3" key="1">
    <citation type="journal article" date="2013" name="Genome Announc.">
        <title>Complete genome sequence of Myxococcus stipitatus strain DSM 14675, a fruiting myxobacterium.</title>
        <authorList>
            <person name="Huntley S."/>
            <person name="Kneip S."/>
            <person name="Treuner-Lange A."/>
            <person name="Sogaard-Andersen L."/>
        </authorList>
    </citation>
    <scope>NUCLEOTIDE SEQUENCE [LARGE SCALE GENOMIC DNA]</scope>
    <source>
        <strain evidence="3">DSM 14675 / JCM 12634 / Mx s8</strain>
    </source>
</reference>
<organism evidence="2 3">
    <name type="scientific">Myxococcus stipitatus (strain DSM 14675 / JCM 12634 / Mx s8)</name>
    <dbReference type="NCBI Taxonomy" id="1278073"/>
    <lineage>
        <taxon>Bacteria</taxon>
        <taxon>Pseudomonadati</taxon>
        <taxon>Myxococcota</taxon>
        <taxon>Myxococcia</taxon>
        <taxon>Myxococcales</taxon>
        <taxon>Cystobacterineae</taxon>
        <taxon>Myxococcaceae</taxon>
        <taxon>Myxococcus</taxon>
    </lineage>
</organism>
<dbReference type="KEGG" id="msd:MYSTI_02567"/>
<evidence type="ECO:0000313" key="3">
    <source>
        <dbReference type="Proteomes" id="UP000011131"/>
    </source>
</evidence>
<dbReference type="InterPro" id="IPR011990">
    <property type="entry name" value="TPR-like_helical_dom_sf"/>
</dbReference>
<dbReference type="PATRIC" id="fig|1278073.3.peg.2606"/>
<proteinExistence type="predicted"/>
<accession>L7U710</accession>
<keyword evidence="1" id="KW-0175">Coiled coil</keyword>
<dbReference type="Gene3D" id="1.25.40.10">
    <property type="entry name" value="Tetratricopeptide repeat domain"/>
    <property type="match status" value="1"/>
</dbReference>
<sequence length="833" mass="91571">MDAPLLLLSLSLLAAAPTLEDARQAAAEARLDGAAMLVQSALEQESDEPRRKALIAYQEALAELKRQALLTHDVYAVGGTAAIAPLLESMKESTRLKDFPELGAHAFRMERWANDVARLRAEAASALDAGDYDKAHEIYERLTKHPLVQARTRDLQDDITKGLREASPPFSTRAGNSLGRWLTTAWGWEPLRYTLLTLAFFTLAYLFLWPLRRLRKWHASRSKYTELVLYDGTHPSVPGPSDSLAASLKAVCFEVARQPRTTRAVLDAGVGEALAWTDAHPLQALESFAQHLSGQITVGPVSLPAKVLWTFFGHLTTGARYRMEGVVTRDHATTRVTLSRKDLVDPRPSESWAVTSAGTDAPALYQAFRKLAYMLAFTVLPHPPTQNVDAFLAYREALETLSQATSPEALKKGLTVARDGLQRALGLDPSMRPAILLLAIVQRKLGATEKSRALLAELKGSKDALEQAELQYHKALLDLQCGEENQLQSAFDALEKVAQRKDKLGVDAKASMLDLCTSLHLSERSRKATKSTAGVRMEKIEALQKEFEEFFLQDQQVEGVTPVDYQHARGYALYSVGRRHLELGGRRHGIRLLERGIIYVPDLLAAHVKLARAYRDLKDDGWSTAAERVLSHAQLIDADDPELNEELGHFHAALPAPEHEKAASCYRRAAPHLHSAGLALGKLLGGPLKKPEEGIRQLWLAIALAGDVVPPYYGEAIHNCAVTAAHQLREQAEKDAWEAGKALSTLADPATQLMEQAHKAKGWLAEQMTRHSGHLAALGKQTSGQGTAADSPEEAIAKKCVAQANKYLLKCDERMKNLRSWPPPTNAPQPPTP</sequence>
<dbReference type="HOGENOM" id="CLU_340612_0_0_7"/>
<dbReference type="EMBL" id="CP004025">
    <property type="protein sequence ID" value="AGC43883.1"/>
    <property type="molecule type" value="Genomic_DNA"/>
</dbReference>
<name>L7U710_MYXSD</name>
<protein>
    <recommendedName>
        <fullName evidence="4">TPR repeat-containing protein</fullName>
    </recommendedName>
</protein>